<proteinExistence type="predicted"/>
<gene>
    <name evidence="1" type="ORF">DERF_013132</name>
</gene>
<evidence type="ECO:0000313" key="1">
    <source>
        <dbReference type="EMBL" id="KAH9497125.1"/>
    </source>
</evidence>
<name>A0A922HNW2_DERFA</name>
<sequence>MKPYHILYIQINEFGLWSHIFEKNNKHERDNVMTTTNNEKTNGQTNNNFQYINTESHITLALALEKTLKETMATRMNGGSG</sequence>
<protein>
    <submittedName>
        <fullName evidence="1">Uncharacterized protein</fullName>
    </submittedName>
</protein>
<dbReference type="AlphaFoldDB" id="A0A922HNW2"/>
<reference evidence="1" key="2">
    <citation type="journal article" date="2022" name="Res Sq">
        <title>Comparative Genomics Reveals Insights into the Divergent Evolution of Astigmatic Mites and Household Pest Adaptations.</title>
        <authorList>
            <person name="Xiong Q."/>
            <person name="Wan A.T.-Y."/>
            <person name="Liu X.-Y."/>
            <person name="Fung C.S.-H."/>
            <person name="Xiao X."/>
            <person name="Malainual N."/>
            <person name="Hou J."/>
            <person name="Wang L."/>
            <person name="Wang M."/>
            <person name="Yang K."/>
            <person name="Cui Y."/>
            <person name="Leung E."/>
            <person name="Nong W."/>
            <person name="Shin S.-K."/>
            <person name="Au S."/>
            <person name="Jeong K.Y."/>
            <person name="Chew F.T."/>
            <person name="Hui J."/>
            <person name="Leung T.F."/>
            <person name="Tungtrongchitr A."/>
            <person name="Zhong N."/>
            <person name="Liu Z."/>
            <person name="Tsui S."/>
        </authorList>
    </citation>
    <scope>NUCLEOTIDE SEQUENCE</scope>
    <source>
        <strain evidence="1">Derf</strain>
        <tissue evidence="1">Whole organism</tissue>
    </source>
</reference>
<comment type="caution">
    <text evidence="1">The sequence shown here is derived from an EMBL/GenBank/DDBJ whole genome shotgun (WGS) entry which is preliminary data.</text>
</comment>
<reference evidence="1" key="1">
    <citation type="submission" date="2013-05" db="EMBL/GenBank/DDBJ databases">
        <authorList>
            <person name="Yim A.K.Y."/>
            <person name="Chan T.F."/>
            <person name="Ji K.M."/>
            <person name="Liu X.Y."/>
            <person name="Zhou J.W."/>
            <person name="Li R.Q."/>
            <person name="Yang K.Y."/>
            <person name="Li J."/>
            <person name="Li M."/>
            <person name="Law P.T.W."/>
            <person name="Wu Y.L."/>
            <person name="Cai Z.L."/>
            <person name="Qin H."/>
            <person name="Bao Y."/>
            <person name="Leung R.K.K."/>
            <person name="Ng P.K.S."/>
            <person name="Zou J."/>
            <person name="Zhong X.J."/>
            <person name="Ran P.X."/>
            <person name="Zhong N.S."/>
            <person name="Liu Z.G."/>
            <person name="Tsui S.K.W."/>
        </authorList>
    </citation>
    <scope>NUCLEOTIDE SEQUENCE</scope>
    <source>
        <strain evidence="1">Derf</strain>
        <tissue evidence="1">Whole organism</tissue>
    </source>
</reference>
<organism evidence="1 2">
    <name type="scientific">Dermatophagoides farinae</name>
    <name type="common">American house dust mite</name>
    <dbReference type="NCBI Taxonomy" id="6954"/>
    <lineage>
        <taxon>Eukaryota</taxon>
        <taxon>Metazoa</taxon>
        <taxon>Ecdysozoa</taxon>
        <taxon>Arthropoda</taxon>
        <taxon>Chelicerata</taxon>
        <taxon>Arachnida</taxon>
        <taxon>Acari</taxon>
        <taxon>Acariformes</taxon>
        <taxon>Sarcoptiformes</taxon>
        <taxon>Astigmata</taxon>
        <taxon>Psoroptidia</taxon>
        <taxon>Analgoidea</taxon>
        <taxon>Pyroglyphidae</taxon>
        <taxon>Dermatophagoidinae</taxon>
        <taxon>Dermatophagoides</taxon>
    </lineage>
</organism>
<evidence type="ECO:0000313" key="2">
    <source>
        <dbReference type="Proteomes" id="UP000790347"/>
    </source>
</evidence>
<keyword evidence="2" id="KW-1185">Reference proteome</keyword>
<dbReference type="EMBL" id="ASGP02000007">
    <property type="protein sequence ID" value="KAH9497125.1"/>
    <property type="molecule type" value="Genomic_DNA"/>
</dbReference>
<dbReference type="Proteomes" id="UP000790347">
    <property type="component" value="Unassembled WGS sequence"/>
</dbReference>
<accession>A0A922HNW2</accession>